<dbReference type="PANTHER" id="PTHR43794:SF11">
    <property type="entry name" value="AMIDOHYDROLASE-RELATED DOMAIN-CONTAINING PROTEIN"/>
    <property type="match status" value="1"/>
</dbReference>
<feature type="region of interest" description="Disordered" evidence="2">
    <location>
        <begin position="204"/>
        <end position="223"/>
    </location>
</feature>
<dbReference type="InterPro" id="IPR011059">
    <property type="entry name" value="Metal-dep_hydrolase_composite"/>
</dbReference>
<dbReference type="Gene3D" id="2.30.40.10">
    <property type="entry name" value="Urease, subunit C, domain 1"/>
    <property type="match status" value="2"/>
</dbReference>
<proteinExistence type="predicted"/>
<dbReference type="Pfam" id="PF01979">
    <property type="entry name" value="Amidohydro_1"/>
    <property type="match status" value="1"/>
</dbReference>
<dbReference type="SUPFAM" id="SSF51556">
    <property type="entry name" value="Metallo-dependent hydrolases"/>
    <property type="match status" value="1"/>
</dbReference>
<dbReference type="Gene3D" id="3.20.20.140">
    <property type="entry name" value="Metal-dependent hydrolases"/>
    <property type="match status" value="2"/>
</dbReference>
<keyword evidence="1" id="KW-0378">Hydrolase</keyword>
<dbReference type="InterPro" id="IPR050287">
    <property type="entry name" value="MTA/SAH_deaminase"/>
</dbReference>
<dbReference type="GO" id="GO:0016810">
    <property type="term" value="F:hydrolase activity, acting on carbon-nitrogen (but not peptide) bonds"/>
    <property type="evidence" value="ECO:0007669"/>
    <property type="project" value="InterPro"/>
</dbReference>
<evidence type="ECO:0000313" key="5">
    <source>
        <dbReference type="Proteomes" id="UP001253637"/>
    </source>
</evidence>
<evidence type="ECO:0000259" key="3">
    <source>
        <dbReference type="Pfam" id="PF01979"/>
    </source>
</evidence>
<feature type="domain" description="Amidohydrolase-related" evidence="3">
    <location>
        <begin position="49"/>
        <end position="157"/>
    </location>
</feature>
<evidence type="ECO:0000256" key="1">
    <source>
        <dbReference type="ARBA" id="ARBA00022801"/>
    </source>
</evidence>
<dbReference type="SUPFAM" id="SSF51338">
    <property type="entry name" value="Composite domain of metallo-dependent hydrolases"/>
    <property type="match status" value="1"/>
</dbReference>
<dbReference type="InterPro" id="IPR006680">
    <property type="entry name" value="Amidohydro-rel"/>
</dbReference>
<evidence type="ECO:0000313" key="4">
    <source>
        <dbReference type="EMBL" id="BCU02836.1"/>
    </source>
</evidence>
<accession>A0A811BPD0</accession>
<protein>
    <submittedName>
        <fullName evidence="4">Cytosine/adenosine deaminase</fullName>
    </submittedName>
</protein>
<dbReference type="Proteomes" id="UP001253637">
    <property type="component" value="Segment"/>
</dbReference>
<organism evidence="4 5">
    <name type="scientific">Pandoravirus japonicus</name>
    <dbReference type="NCBI Taxonomy" id="2823154"/>
    <lineage>
        <taxon>Viruses</taxon>
        <taxon>Pandoravirus</taxon>
    </lineage>
</organism>
<name>A0A811BPD0_9VIRU</name>
<dbReference type="PANTHER" id="PTHR43794">
    <property type="entry name" value="AMINOHYDROLASE SSNA-RELATED"/>
    <property type="match status" value="1"/>
</dbReference>
<dbReference type="EMBL" id="LC625835">
    <property type="protein sequence ID" value="BCU02836.1"/>
    <property type="molecule type" value="Genomic_DNA"/>
</dbReference>
<sequence>MLLGAPAGRVVDVAIDVGGTITAIECACTMRSHETVPGVPAIDARGALLVPGLVDAHCELLLSRRADDTLPTGPRGVFKAAHDDAVARAVTVMASMVRRGITTGCFLTVADHADAVAEAAVRVGMRAVVASAVYDRTMPNDAAAGASDDLDRIAAFARRWRPHPTIHAAAGLCHLSTCRQAYLGGIVWGARDRSLHVHASLGGVAGPTPQPIRQQRRQQQPESGGVRLAMTALGARPGALSVVVDGVVPADDHRAIAAAGLGIVYDGSVLHLDATTASRQSLETSSTAPGSFDECRRYTHMPLPSEALAIAAADPFERMRMVLASDSSMSTGRLWTMATSGGGRVLGLGRHGVGTLRVGGVADMVLVDPRLLGRSLVGATAKGMVASIVRHAQPADLACVIAAGRVVASGGRAMLVDECA</sequence>
<dbReference type="InterPro" id="IPR032466">
    <property type="entry name" value="Metal_Hydrolase"/>
</dbReference>
<reference evidence="4" key="1">
    <citation type="submission" date="2021-04" db="EMBL/GenBank/DDBJ databases">
        <title>Draft Genome Sequence of Pandoravirus japonicus, Isolated from the Sabaishi River of Niigata, Japan.</title>
        <authorList>
            <person name="Hosokawa N."/>
            <person name="Takahashi H."/>
            <person name="Aoki K."/>
            <person name="Takemura M."/>
        </authorList>
    </citation>
    <scope>NUCLEOTIDE SEQUENCE</scope>
</reference>
<evidence type="ECO:0000256" key="2">
    <source>
        <dbReference type="SAM" id="MobiDB-lite"/>
    </source>
</evidence>
<feature type="compositionally biased region" description="Low complexity" evidence="2">
    <location>
        <begin position="211"/>
        <end position="221"/>
    </location>
</feature>